<name>A0A6B2M4W2_9BACT</name>
<dbReference type="EMBL" id="JAAGNX010000003">
    <property type="protein sequence ID" value="NDV63396.1"/>
    <property type="molecule type" value="Genomic_DNA"/>
</dbReference>
<gene>
    <name evidence="2" type="ORF">G0Q06_13100</name>
</gene>
<protein>
    <recommendedName>
        <fullName evidence="1">Type II secretion system protein GspG C-terminal domain-containing protein</fullName>
    </recommendedName>
</protein>
<evidence type="ECO:0000313" key="2">
    <source>
        <dbReference type="EMBL" id="NDV63396.1"/>
    </source>
</evidence>
<dbReference type="SUPFAM" id="SSF54523">
    <property type="entry name" value="Pili subunits"/>
    <property type="match status" value="1"/>
</dbReference>
<evidence type="ECO:0000259" key="1">
    <source>
        <dbReference type="Pfam" id="PF08334"/>
    </source>
</evidence>
<keyword evidence="3" id="KW-1185">Reference proteome</keyword>
<dbReference type="AlphaFoldDB" id="A0A6B2M4W2"/>
<evidence type="ECO:0000313" key="3">
    <source>
        <dbReference type="Proteomes" id="UP000478417"/>
    </source>
</evidence>
<feature type="domain" description="Type II secretion system protein GspG C-terminal" evidence="1">
    <location>
        <begin position="40"/>
        <end position="127"/>
    </location>
</feature>
<dbReference type="Gene3D" id="3.30.700.10">
    <property type="entry name" value="Glycoprotein, Type 4 Pilin"/>
    <property type="match status" value="1"/>
</dbReference>
<dbReference type="Pfam" id="PF08334">
    <property type="entry name" value="T2SSG"/>
    <property type="match status" value="1"/>
</dbReference>
<dbReference type="InterPro" id="IPR013545">
    <property type="entry name" value="T2SS_protein-GspG_C"/>
</dbReference>
<accession>A0A6B2M4W2</accession>
<proteinExistence type="predicted"/>
<organism evidence="2 3">
    <name type="scientific">Oceanipulchritudo coccoides</name>
    <dbReference type="NCBI Taxonomy" id="2706888"/>
    <lineage>
        <taxon>Bacteria</taxon>
        <taxon>Pseudomonadati</taxon>
        <taxon>Verrucomicrobiota</taxon>
        <taxon>Opitutia</taxon>
        <taxon>Puniceicoccales</taxon>
        <taxon>Oceanipulchritudinaceae</taxon>
        <taxon>Oceanipulchritudo</taxon>
    </lineage>
</organism>
<sequence>MKDSKNSFWLAFCAIVFLLFPSCRESYNTKEESAKLFAEHSLSKPLLEFKIDVGRYPSQMEGIGILVNRPDSETHINWKGPYVIEIPLDPWGNRYQYVSPGIHNPNSYDLWSLGPDGVPSDDDIGNW</sequence>
<comment type="caution">
    <text evidence="2">The sequence shown here is derived from an EMBL/GenBank/DDBJ whole genome shotgun (WGS) entry which is preliminary data.</text>
</comment>
<dbReference type="RefSeq" id="WP_163966919.1">
    <property type="nucleotide sequence ID" value="NZ_JAAGNX010000003.1"/>
</dbReference>
<reference evidence="2 3" key="1">
    <citation type="submission" date="2020-02" db="EMBL/GenBank/DDBJ databases">
        <title>Albibacoteraceae fam. nov., the first described family within the subdivision 4 Verrucomicrobia.</title>
        <authorList>
            <person name="Xi F."/>
        </authorList>
    </citation>
    <scope>NUCLEOTIDE SEQUENCE [LARGE SCALE GENOMIC DNA]</scope>
    <source>
        <strain evidence="2 3">CK1056</strain>
    </source>
</reference>
<dbReference type="Proteomes" id="UP000478417">
    <property type="component" value="Unassembled WGS sequence"/>
</dbReference>
<dbReference type="InterPro" id="IPR045584">
    <property type="entry name" value="Pilin-like"/>
</dbReference>